<dbReference type="SUPFAM" id="SSF53850">
    <property type="entry name" value="Periplasmic binding protein-like II"/>
    <property type="match status" value="1"/>
</dbReference>
<sequence>MIKTYKRIAAGLLALVVLLTTSSCKSKLSPKQDGVPSGDAAMGRYIEEEYELPENIGYVQMFKQRDDGVIELLCNSNPDTALGPWSIFTSADGGKTWTKKDTPWISELDNAVIQGADYAKDGSLHIAYLEYPAEVIEMVKKGEQPQEEPQSKQFFMVVDAAGKASASEKQLPKDESMASISNIKVADNGDYVFYNYFSLNQVDPNTMKIKNTFTPNSVRQLENYLVFGNTLVQPDGDSVVLFDLETGKNLATIPISADNADADSLGDAERLITVSDDNKALYLCDNTGIYRRLLDGNVFEKVVDGELTSLNMPSLTRRNMIVQKSGDILVLSQGDEGYVLLNYSYSKDVPTVPTTELKVYSLQNNKTIRQAMGLYQRANPDVHVSYTVGLTGSDAVTASDALRSLSTELLAGKGPDFLVLDGMPIESYIQKGVLLDLGNLVNEPIAKGEYLPNVAKTFQLDDGKLPAIPARFGVPVMQGDDSAFASIHNLDTLTDYLVNAKIDANKQRVLASTYPETLIRQFYPGCAPAWFAQDGTIRADALSDFIKQMKKISDTEVQNEYSNEKQFEIRYDAMDWKYNAIQLNIGTLQSHNDIAAPEAAIRDKGQGKLAPLPGQTDNVYVPQTVLGINANSAQQQKAIQFLNLVLSEQIQDNNFFDGFPVNSASFEKGAKNPYPPNDDGMVYTSSFKDENGNIQEMMELQVIWPSDAYMKDMLNTIRNLNTPCTVDAVLQQILVDETKDYFTGAKSLESTVTAVTEKMKLYLAE</sequence>
<keyword evidence="1" id="KW-0732">Signal</keyword>
<proteinExistence type="predicted"/>
<dbReference type="SUPFAM" id="SSF50969">
    <property type="entry name" value="YVTN repeat-like/Quinoprotein amine dehydrogenase"/>
    <property type="match status" value="1"/>
</dbReference>
<feature type="chain" id="PRO_5011582433" evidence="1">
    <location>
        <begin position="27"/>
        <end position="765"/>
    </location>
</feature>
<name>A0A1H8DRE6_9FIRM</name>
<feature type="signal peptide" evidence="1">
    <location>
        <begin position="1"/>
        <end position="26"/>
    </location>
</feature>
<dbReference type="OrthoDB" id="2081033at2"/>
<reference evidence="2 3" key="1">
    <citation type="submission" date="2016-10" db="EMBL/GenBank/DDBJ databases">
        <authorList>
            <person name="de Groot N.N."/>
        </authorList>
    </citation>
    <scope>NUCLEOTIDE SEQUENCE [LARGE SCALE GENOMIC DNA]</scope>
    <source>
        <strain evidence="2 3">CGMCC 1.5070</strain>
    </source>
</reference>
<dbReference type="Proteomes" id="UP000199158">
    <property type="component" value="Unassembled WGS sequence"/>
</dbReference>
<organism evidence="2 3">
    <name type="scientific">Hydrogenoanaerobacterium saccharovorans</name>
    <dbReference type="NCBI Taxonomy" id="474960"/>
    <lineage>
        <taxon>Bacteria</taxon>
        <taxon>Bacillati</taxon>
        <taxon>Bacillota</taxon>
        <taxon>Clostridia</taxon>
        <taxon>Eubacteriales</taxon>
        <taxon>Oscillospiraceae</taxon>
        <taxon>Hydrogenoanaerobacterium</taxon>
    </lineage>
</organism>
<dbReference type="STRING" id="474960.SAMN05216180_2756"/>
<dbReference type="Pfam" id="PF01547">
    <property type="entry name" value="SBP_bac_1"/>
    <property type="match status" value="1"/>
</dbReference>
<dbReference type="Gene3D" id="3.40.190.10">
    <property type="entry name" value="Periplasmic binding protein-like II"/>
    <property type="match status" value="1"/>
</dbReference>
<accession>A0A1H8DRE6</accession>
<dbReference type="EMBL" id="FOCG01000003">
    <property type="protein sequence ID" value="SEN09809.1"/>
    <property type="molecule type" value="Genomic_DNA"/>
</dbReference>
<dbReference type="InterPro" id="IPR006059">
    <property type="entry name" value="SBP"/>
</dbReference>
<dbReference type="PROSITE" id="PS51257">
    <property type="entry name" value="PROKAR_LIPOPROTEIN"/>
    <property type="match status" value="1"/>
</dbReference>
<evidence type="ECO:0000313" key="2">
    <source>
        <dbReference type="EMBL" id="SEN09809.1"/>
    </source>
</evidence>
<dbReference type="InterPro" id="IPR011044">
    <property type="entry name" value="Quino_amine_DH_bsu"/>
</dbReference>
<evidence type="ECO:0000256" key="1">
    <source>
        <dbReference type="SAM" id="SignalP"/>
    </source>
</evidence>
<dbReference type="AlphaFoldDB" id="A0A1H8DRE6"/>
<dbReference type="RefSeq" id="WP_092756150.1">
    <property type="nucleotide sequence ID" value="NZ_FOCG01000003.1"/>
</dbReference>
<keyword evidence="3" id="KW-1185">Reference proteome</keyword>
<evidence type="ECO:0000313" key="3">
    <source>
        <dbReference type="Proteomes" id="UP000199158"/>
    </source>
</evidence>
<gene>
    <name evidence="2" type="ORF">SAMN05216180_2756</name>
</gene>
<protein>
    <submittedName>
        <fullName evidence="2">Carbohydrate ABC transporter substrate-binding protein, CUT1 family</fullName>
    </submittedName>
</protein>